<reference evidence="1 2" key="1">
    <citation type="submission" date="2018-06" db="EMBL/GenBank/DDBJ databases">
        <authorList>
            <consortium name="Pathogen Informatics"/>
            <person name="Doyle S."/>
        </authorList>
    </citation>
    <scope>NUCLEOTIDE SEQUENCE [LARGE SCALE GENOMIC DNA]</scope>
    <source>
        <strain evidence="1 2">NCTC11546</strain>
    </source>
</reference>
<name>A0A2X2SMY7_CAPOC</name>
<sequence length="40" mass="4387">MTLASIVILIVCEFEKGRAVPYTASNGTITKKDDTPENFL</sequence>
<accession>A0A2X2SMY7</accession>
<evidence type="ECO:0000313" key="2">
    <source>
        <dbReference type="Proteomes" id="UP000249891"/>
    </source>
</evidence>
<organism evidence="1 2">
    <name type="scientific">Capnocytophaga ochracea</name>
    <dbReference type="NCBI Taxonomy" id="1018"/>
    <lineage>
        <taxon>Bacteria</taxon>
        <taxon>Pseudomonadati</taxon>
        <taxon>Bacteroidota</taxon>
        <taxon>Flavobacteriia</taxon>
        <taxon>Flavobacteriales</taxon>
        <taxon>Flavobacteriaceae</taxon>
        <taxon>Capnocytophaga</taxon>
    </lineage>
</organism>
<dbReference type="EMBL" id="UARG01000041">
    <property type="protein sequence ID" value="SQA94476.1"/>
    <property type="molecule type" value="Genomic_DNA"/>
</dbReference>
<dbReference type="Proteomes" id="UP000249891">
    <property type="component" value="Unassembled WGS sequence"/>
</dbReference>
<proteinExistence type="predicted"/>
<dbReference type="AlphaFoldDB" id="A0A2X2SMY7"/>
<protein>
    <submittedName>
        <fullName evidence="1">Uncharacterized protein</fullName>
    </submittedName>
</protein>
<gene>
    <name evidence="1" type="ORF">NCTC11546_02650</name>
</gene>
<evidence type="ECO:0000313" key="1">
    <source>
        <dbReference type="EMBL" id="SQA94476.1"/>
    </source>
</evidence>